<dbReference type="EMBL" id="PDUD01000030">
    <property type="protein sequence ID" value="PHN03623.1"/>
    <property type="molecule type" value="Genomic_DNA"/>
</dbReference>
<organism evidence="15 16">
    <name type="scientific">Flavilitoribacter nigricans (strain ATCC 23147 / DSM 23189 / NBRC 102662 / NCIMB 1420 / SS-2)</name>
    <name type="common">Lewinella nigricans</name>
    <dbReference type="NCBI Taxonomy" id="1122177"/>
    <lineage>
        <taxon>Bacteria</taxon>
        <taxon>Pseudomonadati</taxon>
        <taxon>Bacteroidota</taxon>
        <taxon>Saprospiria</taxon>
        <taxon>Saprospirales</taxon>
        <taxon>Lewinellaceae</taxon>
        <taxon>Flavilitoribacter</taxon>
    </lineage>
</organism>
<evidence type="ECO:0000256" key="4">
    <source>
        <dbReference type="ARBA" id="ARBA00022692"/>
    </source>
</evidence>
<keyword evidence="3 10" id="KW-1134">Transmembrane beta strand</keyword>
<comment type="similarity">
    <text evidence="10 11">Belongs to the TonB-dependent receptor family.</text>
</comment>
<dbReference type="InterPro" id="IPR036942">
    <property type="entry name" value="Beta-barrel_TonB_sf"/>
</dbReference>
<proteinExistence type="inferred from homology"/>
<evidence type="ECO:0000256" key="3">
    <source>
        <dbReference type="ARBA" id="ARBA00022452"/>
    </source>
</evidence>
<protein>
    <submittedName>
        <fullName evidence="15">TonB-dependent receptor</fullName>
    </submittedName>
</protein>
<evidence type="ECO:0000313" key="16">
    <source>
        <dbReference type="Proteomes" id="UP000223913"/>
    </source>
</evidence>
<dbReference type="PANTHER" id="PTHR30069:SF29">
    <property type="entry name" value="HEMOGLOBIN AND HEMOGLOBIN-HAPTOGLOBIN-BINDING PROTEIN 1-RELATED"/>
    <property type="match status" value="1"/>
</dbReference>
<keyword evidence="2 10" id="KW-0813">Transport</keyword>
<dbReference type="Gene3D" id="2.170.130.10">
    <property type="entry name" value="TonB-dependent receptor, plug domain"/>
    <property type="match status" value="1"/>
</dbReference>
<evidence type="ECO:0000256" key="7">
    <source>
        <dbReference type="ARBA" id="ARBA00023136"/>
    </source>
</evidence>
<name>A0A2D0N778_FLAN2</name>
<keyword evidence="6 11" id="KW-0798">TonB box</keyword>
<evidence type="ECO:0000256" key="8">
    <source>
        <dbReference type="ARBA" id="ARBA00023170"/>
    </source>
</evidence>
<dbReference type="InterPro" id="IPR000531">
    <property type="entry name" value="Beta-barrel_TonB"/>
</dbReference>
<evidence type="ECO:0000313" key="15">
    <source>
        <dbReference type="EMBL" id="PHN03623.1"/>
    </source>
</evidence>
<keyword evidence="4 10" id="KW-0812">Transmembrane</keyword>
<evidence type="ECO:0000259" key="13">
    <source>
        <dbReference type="Pfam" id="PF00593"/>
    </source>
</evidence>
<keyword evidence="16" id="KW-1185">Reference proteome</keyword>
<dbReference type="OrthoDB" id="9782587at2"/>
<dbReference type="Pfam" id="PF00593">
    <property type="entry name" value="TonB_dep_Rec_b-barrel"/>
    <property type="match status" value="1"/>
</dbReference>
<dbReference type="GO" id="GO:0009279">
    <property type="term" value="C:cell outer membrane"/>
    <property type="evidence" value="ECO:0007669"/>
    <property type="project" value="UniProtKB-SubCell"/>
</dbReference>
<dbReference type="Pfam" id="PF07715">
    <property type="entry name" value="Plug"/>
    <property type="match status" value="1"/>
</dbReference>
<feature type="domain" description="TonB-dependent receptor plug" evidence="14">
    <location>
        <begin position="118"/>
        <end position="222"/>
    </location>
</feature>
<evidence type="ECO:0000256" key="10">
    <source>
        <dbReference type="PROSITE-ProRule" id="PRU01360"/>
    </source>
</evidence>
<keyword evidence="8 15" id="KW-0675">Receptor</keyword>
<dbReference type="PROSITE" id="PS52016">
    <property type="entry name" value="TONB_DEPENDENT_REC_3"/>
    <property type="match status" value="1"/>
</dbReference>
<dbReference type="InterPro" id="IPR012910">
    <property type="entry name" value="Plug_dom"/>
</dbReference>
<dbReference type="Gene3D" id="2.40.170.20">
    <property type="entry name" value="TonB-dependent receptor, beta-barrel domain"/>
    <property type="match status" value="1"/>
</dbReference>
<dbReference type="RefSeq" id="WP_099152950.1">
    <property type="nucleotide sequence ID" value="NZ_PDUD01000030.1"/>
</dbReference>
<keyword evidence="5 12" id="KW-0732">Signal</keyword>
<gene>
    <name evidence="15" type="ORF">CRP01_25530</name>
</gene>
<evidence type="ECO:0000256" key="12">
    <source>
        <dbReference type="SAM" id="SignalP"/>
    </source>
</evidence>
<dbReference type="InterPro" id="IPR008969">
    <property type="entry name" value="CarboxyPept-like_regulatory"/>
</dbReference>
<feature type="domain" description="TonB-dependent receptor-like beta-barrel" evidence="13">
    <location>
        <begin position="304"/>
        <end position="730"/>
    </location>
</feature>
<evidence type="ECO:0000256" key="1">
    <source>
        <dbReference type="ARBA" id="ARBA00004571"/>
    </source>
</evidence>
<feature type="chain" id="PRO_5011976990" evidence="12">
    <location>
        <begin position="23"/>
        <end position="775"/>
    </location>
</feature>
<evidence type="ECO:0000256" key="11">
    <source>
        <dbReference type="RuleBase" id="RU003357"/>
    </source>
</evidence>
<dbReference type="InterPro" id="IPR037066">
    <property type="entry name" value="Plug_dom_sf"/>
</dbReference>
<dbReference type="InterPro" id="IPR039426">
    <property type="entry name" value="TonB-dep_rcpt-like"/>
</dbReference>
<dbReference type="PANTHER" id="PTHR30069">
    <property type="entry name" value="TONB-DEPENDENT OUTER MEMBRANE RECEPTOR"/>
    <property type="match status" value="1"/>
</dbReference>
<dbReference type="GO" id="GO:0015344">
    <property type="term" value="F:siderophore uptake transmembrane transporter activity"/>
    <property type="evidence" value="ECO:0007669"/>
    <property type="project" value="TreeGrafter"/>
</dbReference>
<dbReference type="SUPFAM" id="SSF49464">
    <property type="entry name" value="Carboxypeptidase regulatory domain-like"/>
    <property type="match status" value="1"/>
</dbReference>
<reference evidence="15 16" key="1">
    <citation type="submission" date="2017-10" db="EMBL/GenBank/DDBJ databases">
        <title>The draft genome sequence of Lewinella nigricans NBRC 102662.</title>
        <authorList>
            <person name="Wang K."/>
        </authorList>
    </citation>
    <scope>NUCLEOTIDE SEQUENCE [LARGE SCALE GENOMIC DNA]</scope>
    <source>
        <strain evidence="15 16">NBRC 102662</strain>
    </source>
</reference>
<evidence type="ECO:0000256" key="9">
    <source>
        <dbReference type="ARBA" id="ARBA00023237"/>
    </source>
</evidence>
<evidence type="ECO:0000259" key="14">
    <source>
        <dbReference type="Pfam" id="PF07715"/>
    </source>
</evidence>
<evidence type="ECO:0000256" key="2">
    <source>
        <dbReference type="ARBA" id="ARBA00022448"/>
    </source>
</evidence>
<comment type="subcellular location">
    <subcellularLocation>
        <location evidence="1 10">Cell outer membrane</location>
        <topology evidence="1 10">Multi-pass membrane protein</topology>
    </subcellularLocation>
</comment>
<accession>A0A2D0N778</accession>
<dbReference type="Pfam" id="PF13715">
    <property type="entry name" value="CarbopepD_reg_2"/>
    <property type="match status" value="1"/>
</dbReference>
<comment type="caution">
    <text evidence="15">The sequence shown here is derived from an EMBL/GenBank/DDBJ whole genome shotgun (WGS) entry which is preliminary data.</text>
</comment>
<evidence type="ECO:0000256" key="5">
    <source>
        <dbReference type="ARBA" id="ARBA00022729"/>
    </source>
</evidence>
<sequence length="775" mass="86635">MMKIIYPLAFLLSFTHFSLAQQADQVYGKILTEEGAPLIGATVVNIRTAAGSVSDPEGSFSVDATRGDTLRFSFLGYSGYDLVWQPEMDLPLRIRLSATPTLLDVDFEVQGARIPVEANTPAPIMTLHPEDLLRDDRTSIRPALNRVPGVLMHSGALNTNRITIRGIGNRSPFSTAKIRAYFNDIPLTNGVGETTLEDIDLSLVDEVSIWKGPTASTYGAGLGGMIHLKSSPDYAATGIRGQVEGTYGSFGTRRLAAGLQFTPDNPQSETKWNAKLHYHNMHSDGYRANGQYDRQGLAFLANHQTRRENTTTLLVNYIDLKAFIPSSLNRDDYLNEPTKAAFTWAQVMGFEDSQKLIVGVSHKHHLVRNGNEESVLENTSSVFGTWYENYESRPFNILSEKNEAVGGRTRFVFHPSANPAFSLQAGAELFVENYDWQTYRTDGGRQDTLLSDNTELRTYYNLFLESHLQLGSRFRIAAGVNVNQTRYELTDRFLVDNIDISGDYRFANIISPRLGLLYRLPRELNLFGNISHGFAQPTLEETLTPEGSINPEIQPEKGWNFELGLRRNSPAYRLNFEITAYSMPVRDLLVARRTALDQYVGINAGKTLHQGVEAYVQYKLSDPFSVFANYTYAHYRFQTFVDGENDYSGNELTGTPPHLFNIGLDYNPSGEGFYSHLNYGFVDAMPIRDDNTAYSEAYGTMNLKLGYKKTVGMKAQHPVQLNLFGGINNLLDEKYAAMIQVNAGSFGGAAPRYYYPGLPRNFYIGLRLSLGDKKP</sequence>
<dbReference type="SUPFAM" id="SSF56935">
    <property type="entry name" value="Porins"/>
    <property type="match status" value="1"/>
</dbReference>
<dbReference type="Proteomes" id="UP000223913">
    <property type="component" value="Unassembled WGS sequence"/>
</dbReference>
<keyword evidence="9 10" id="KW-0998">Cell outer membrane</keyword>
<feature type="signal peptide" evidence="12">
    <location>
        <begin position="1"/>
        <end position="22"/>
    </location>
</feature>
<keyword evidence="7 10" id="KW-0472">Membrane</keyword>
<evidence type="ECO:0000256" key="6">
    <source>
        <dbReference type="ARBA" id="ARBA00023077"/>
    </source>
</evidence>
<dbReference type="AlphaFoldDB" id="A0A2D0N778"/>
<dbReference type="GO" id="GO:0044718">
    <property type="term" value="P:siderophore transmembrane transport"/>
    <property type="evidence" value="ECO:0007669"/>
    <property type="project" value="TreeGrafter"/>
</dbReference>